<feature type="region of interest" description="Disordered" evidence="1">
    <location>
        <begin position="702"/>
        <end position="722"/>
    </location>
</feature>
<proteinExistence type="predicted"/>
<evidence type="ECO:0000313" key="3">
    <source>
        <dbReference type="Proteomes" id="UP000054359"/>
    </source>
</evidence>
<protein>
    <submittedName>
        <fullName evidence="2">Huntingtin</fullName>
    </submittedName>
</protein>
<dbReference type="EMBL" id="KK116746">
    <property type="protein sequence ID" value="KFM68661.1"/>
    <property type="molecule type" value="Genomic_DNA"/>
</dbReference>
<dbReference type="OrthoDB" id="6417237at2759"/>
<dbReference type="PANTHER" id="PTHR10170">
    <property type="entry name" value="HUNTINGTON DISEASE PROTEIN"/>
    <property type="match status" value="1"/>
</dbReference>
<evidence type="ECO:0000313" key="2">
    <source>
        <dbReference type="EMBL" id="KFM68661.1"/>
    </source>
</evidence>
<reference evidence="2 3" key="1">
    <citation type="submission" date="2013-11" db="EMBL/GenBank/DDBJ databases">
        <title>Genome sequencing of Stegodyphus mimosarum.</title>
        <authorList>
            <person name="Bechsgaard J."/>
        </authorList>
    </citation>
    <scope>NUCLEOTIDE SEQUENCE [LARGE SCALE GENOMIC DNA]</scope>
</reference>
<organism evidence="2 3">
    <name type="scientific">Stegodyphus mimosarum</name>
    <name type="common">African social velvet spider</name>
    <dbReference type="NCBI Taxonomy" id="407821"/>
    <lineage>
        <taxon>Eukaryota</taxon>
        <taxon>Metazoa</taxon>
        <taxon>Ecdysozoa</taxon>
        <taxon>Arthropoda</taxon>
        <taxon>Chelicerata</taxon>
        <taxon>Arachnida</taxon>
        <taxon>Araneae</taxon>
        <taxon>Araneomorphae</taxon>
        <taxon>Entelegynae</taxon>
        <taxon>Eresoidea</taxon>
        <taxon>Eresidae</taxon>
        <taxon>Stegodyphus</taxon>
    </lineage>
</organism>
<sequence length="722" mass="82368">MYILKEDVCQNNQPSKSVAFYSISEIESMFLKLAPFYPTIVVQWCNVLTILNYDSRLFWSKIVHPCQENIADEPTPISMQSTQQKKCFVPCNLEMVRRGGVILLCDYVCENPTDVVQMTWLIVHHVNDIIDLSMETTVQDFISSIHRNPAASGLWIQAIINAHHRDLAKPSFWKRALQCLQNIHLTQSGKLLNLLVDNFLTSHHLLVANICDRLACKRLEILLSEPATKQLSVQDIDKLVKIMESSGISKRHKNFMLLCEKLKAVLSDELSPSSTHPLLQPIFKIQDTALNKEWYLKFVKEECYSLRSPAKECAHLLSQLKFEDITAIMSSKEFQLPILEQCLILGTKFIATSEKYKSSKSDDPFVGVTESAGSILYRSAQSTLLQHLTDFMALLPRTSKFQNRLYKLFSDKSFWELLFVLVSTTTCYLKTLHFIPGRDIPYDSLDDIALLSIVSCEAVVFIIQSAKSLSSEMLKLTLLMLDECLKNAELSAVIGSEPHMSWICSAIFAVHLLVKYLQQDKEYPMVVYPFSLEDCSLTHEQCLARKACIHIVELISWLESYRQFQLQISEHLFCPLKSVIQGMARLPIINSFARTPPILWQLGWCPEFCGSLKTSVPPPPGEYLQDRDVLKQYIYRINLLGWTSRQQFEETWMALLGVLSATPVDDVDGKEEDQERIRTSCLAVKSITSLLLQTLLLPQPGNPQNSTYLKQPRDKPLAFQHT</sequence>
<dbReference type="AlphaFoldDB" id="A0A087TU72"/>
<dbReference type="PANTHER" id="PTHR10170:SF10">
    <property type="entry name" value="HUNTINGTIN"/>
    <property type="match status" value="1"/>
</dbReference>
<dbReference type="InterPro" id="IPR048413">
    <property type="entry name" value="Htt_C-HEAT_rpt"/>
</dbReference>
<accession>A0A087TU72</accession>
<evidence type="ECO:0000256" key="1">
    <source>
        <dbReference type="SAM" id="MobiDB-lite"/>
    </source>
</evidence>
<dbReference type="InterPro" id="IPR048412">
    <property type="entry name" value="Htt_bridge"/>
</dbReference>
<dbReference type="Pfam" id="PF20925">
    <property type="entry name" value="Htt_bridge"/>
    <property type="match status" value="1"/>
</dbReference>
<dbReference type="GO" id="GO:0005737">
    <property type="term" value="C:cytoplasm"/>
    <property type="evidence" value="ECO:0007669"/>
    <property type="project" value="TreeGrafter"/>
</dbReference>
<dbReference type="Proteomes" id="UP000054359">
    <property type="component" value="Unassembled WGS sequence"/>
</dbReference>
<gene>
    <name evidence="2" type="ORF">X975_19530</name>
</gene>
<feature type="non-terminal residue" evidence="2">
    <location>
        <position position="722"/>
    </location>
</feature>
<name>A0A087TU72_STEMI</name>
<dbReference type="InterPro" id="IPR028426">
    <property type="entry name" value="Huntingtin_fam"/>
</dbReference>
<dbReference type="Pfam" id="PF20927">
    <property type="entry name" value="Htt_C-HEAT"/>
    <property type="match status" value="1"/>
</dbReference>
<dbReference type="STRING" id="407821.A0A087TU72"/>
<keyword evidence="3" id="KW-1185">Reference proteome</keyword>